<dbReference type="AlphaFoldDB" id="A0AAD9DDX8"/>
<evidence type="ECO:0000256" key="1">
    <source>
        <dbReference type="SAM" id="MobiDB-lite"/>
    </source>
</evidence>
<sequence>MSNEGARDALTTTKEGKENNAVDALLPHAPDEDVEAKNETSENNWPRKSSRARKKSEKLCSVDRCANAAVNDGMCKRHGAEVTNKLCSAEGCTNYAVNKQGFCVRHGHGAKTPVIPPPPSYPPPGYLRFAERVQSGKNGMKSDQGEISAAGDTKRKRSSSGEEEAPKKDGKKYKRRRKCSHDGCNNLSIKKGLCWRHGAKNLVNRNRCIAEGCNNHVQQGGLCRTHGAKVKAKFCSFQGCTNQVKRGGMCTRHWEKIHHGANKM</sequence>
<gene>
    <name evidence="3" type="ORF">QTG54_006718</name>
</gene>
<dbReference type="InterPro" id="IPR056866">
    <property type="entry name" value="Znf_WRKY19"/>
</dbReference>
<keyword evidence="4" id="KW-1185">Reference proteome</keyword>
<dbReference type="EMBL" id="JATAAI010000011">
    <property type="protein sequence ID" value="KAK1742153.1"/>
    <property type="molecule type" value="Genomic_DNA"/>
</dbReference>
<name>A0AAD9DDX8_9STRA</name>
<feature type="region of interest" description="Disordered" evidence="1">
    <location>
        <begin position="136"/>
        <end position="180"/>
    </location>
</feature>
<accession>A0AAD9DDX8</accession>
<proteinExistence type="predicted"/>
<evidence type="ECO:0000313" key="4">
    <source>
        <dbReference type="Proteomes" id="UP001224775"/>
    </source>
</evidence>
<evidence type="ECO:0000313" key="3">
    <source>
        <dbReference type="EMBL" id="KAK1742153.1"/>
    </source>
</evidence>
<evidence type="ECO:0000259" key="2">
    <source>
        <dbReference type="Pfam" id="PF24906"/>
    </source>
</evidence>
<feature type="region of interest" description="Disordered" evidence="1">
    <location>
        <begin position="1"/>
        <end position="58"/>
    </location>
</feature>
<dbReference type="Pfam" id="PF24906">
    <property type="entry name" value="Zf_WRKY19"/>
    <property type="match status" value="1"/>
</dbReference>
<dbReference type="PANTHER" id="PTHR31827">
    <property type="entry name" value="EMB|CAB89363.1"/>
    <property type="match status" value="1"/>
</dbReference>
<organism evidence="3 4">
    <name type="scientific">Skeletonema marinoi</name>
    <dbReference type="NCBI Taxonomy" id="267567"/>
    <lineage>
        <taxon>Eukaryota</taxon>
        <taxon>Sar</taxon>
        <taxon>Stramenopiles</taxon>
        <taxon>Ochrophyta</taxon>
        <taxon>Bacillariophyta</taxon>
        <taxon>Coscinodiscophyceae</taxon>
        <taxon>Thalassiosirophycidae</taxon>
        <taxon>Thalassiosirales</taxon>
        <taxon>Skeletonemataceae</taxon>
        <taxon>Skeletonema</taxon>
        <taxon>Skeletonema marinoi-dohrnii complex</taxon>
    </lineage>
</organism>
<reference evidence="3" key="1">
    <citation type="submission" date="2023-06" db="EMBL/GenBank/DDBJ databases">
        <title>Survivors Of The Sea: Transcriptome response of Skeletonema marinoi to long-term dormancy.</title>
        <authorList>
            <person name="Pinder M.I.M."/>
            <person name="Kourtchenko O."/>
            <person name="Robertson E.K."/>
            <person name="Larsson T."/>
            <person name="Maumus F."/>
            <person name="Osuna-Cruz C.M."/>
            <person name="Vancaester E."/>
            <person name="Stenow R."/>
            <person name="Vandepoele K."/>
            <person name="Ploug H."/>
            <person name="Bruchert V."/>
            <person name="Godhe A."/>
            <person name="Topel M."/>
        </authorList>
    </citation>
    <scope>NUCLEOTIDE SEQUENCE</scope>
    <source>
        <strain evidence="3">R05AC</strain>
    </source>
</reference>
<dbReference type="Proteomes" id="UP001224775">
    <property type="component" value="Unassembled WGS sequence"/>
</dbReference>
<feature type="domain" description="WRKY19-like zinc finger" evidence="2">
    <location>
        <begin position="85"/>
        <end position="107"/>
    </location>
</feature>
<feature type="compositionally biased region" description="Basic residues" evidence="1">
    <location>
        <begin position="169"/>
        <end position="179"/>
    </location>
</feature>
<dbReference type="PANTHER" id="PTHR31827:SF1">
    <property type="entry name" value="EMB|CAB89363.1"/>
    <property type="match status" value="1"/>
</dbReference>
<feature type="compositionally biased region" description="Basic and acidic residues" evidence="1">
    <location>
        <begin position="29"/>
        <end position="40"/>
    </location>
</feature>
<comment type="caution">
    <text evidence="3">The sequence shown here is derived from an EMBL/GenBank/DDBJ whole genome shotgun (WGS) entry which is preliminary data.</text>
</comment>
<protein>
    <recommendedName>
        <fullName evidence="2">WRKY19-like zinc finger domain-containing protein</fullName>
    </recommendedName>
</protein>